<dbReference type="Pfam" id="PF20237">
    <property type="entry name" value="DUF6594"/>
    <property type="match status" value="1"/>
</dbReference>
<evidence type="ECO:0000256" key="2">
    <source>
        <dbReference type="SAM" id="Phobius"/>
    </source>
</evidence>
<name>A0A0C3D617_OIDMZ</name>
<evidence type="ECO:0000259" key="3">
    <source>
        <dbReference type="Pfam" id="PF20237"/>
    </source>
</evidence>
<evidence type="ECO:0000313" key="4">
    <source>
        <dbReference type="EMBL" id="KIM97352.1"/>
    </source>
</evidence>
<organism evidence="4 5">
    <name type="scientific">Oidiodendron maius (strain Zn)</name>
    <dbReference type="NCBI Taxonomy" id="913774"/>
    <lineage>
        <taxon>Eukaryota</taxon>
        <taxon>Fungi</taxon>
        <taxon>Dikarya</taxon>
        <taxon>Ascomycota</taxon>
        <taxon>Pezizomycotina</taxon>
        <taxon>Leotiomycetes</taxon>
        <taxon>Leotiomycetes incertae sedis</taxon>
        <taxon>Myxotrichaceae</taxon>
        <taxon>Oidiodendron</taxon>
    </lineage>
</organism>
<dbReference type="PANTHER" id="PTHR34502">
    <property type="entry name" value="DUF6594 DOMAIN-CONTAINING PROTEIN-RELATED"/>
    <property type="match status" value="1"/>
</dbReference>
<gene>
    <name evidence="4" type="ORF">OIDMADRAFT_130539</name>
</gene>
<reference evidence="5" key="2">
    <citation type="submission" date="2015-01" db="EMBL/GenBank/DDBJ databases">
        <title>Evolutionary Origins and Diversification of the Mycorrhizal Mutualists.</title>
        <authorList>
            <consortium name="DOE Joint Genome Institute"/>
            <consortium name="Mycorrhizal Genomics Consortium"/>
            <person name="Kohler A."/>
            <person name="Kuo A."/>
            <person name="Nagy L.G."/>
            <person name="Floudas D."/>
            <person name="Copeland A."/>
            <person name="Barry K.W."/>
            <person name="Cichocki N."/>
            <person name="Veneault-Fourrey C."/>
            <person name="LaButti K."/>
            <person name="Lindquist E.A."/>
            <person name="Lipzen A."/>
            <person name="Lundell T."/>
            <person name="Morin E."/>
            <person name="Murat C."/>
            <person name="Riley R."/>
            <person name="Ohm R."/>
            <person name="Sun H."/>
            <person name="Tunlid A."/>
            <person name="Henrissat B."/>
            <person name="Grigoriev I.V."/>
            <person name="Hibbett D.S."/>
            <person name="Martin F."/>
        </authorList>
    </citation>
    <scope>NUCLEOTIDE SEQUENCE [LARGE SCALE GENOMIC DNA]</scope>
    <source>
        <strain evidence="5">Zn</strain>
    </source>
</reference>
<feature type="compositionally biased region" description="Basic and acidic residues" evidence="1">
    <location>
        <begin position="52"/>
        <end position="65"/>
    </location>
</feature>
<evidence type="ECO:0000313" key="5">
    <source>
        <dbReference type="Proteomes" id="UP000054321"/>
    </source>
</evidence>
<feature type="region of interest" description="Disordered" evidence="1">
    <location>
        <begin position="52"/>
        <end position="75"/>
    </location>
</feature>
<feature type="transmembrane region" description="Helical" evidence="2">
    <location>
        <begin position="201"/>
        <end position="220"/>
    </location>
</feature>
<feature type="domain" description="DUF6594" evidence="3">
    <location>
        <begin position="66"/>
        <end position="238"/>
    </location>
</feature>
<evidence type="ECO:0000256" key="1">
    <source>
        <dbReference type="SAM" id="MobiDB-lite"/>
    </source>
</evidence>
<keyword evidence="2" id="KW-1133">Transmembrane helix</keyword>
<feature type="transmembrane region" description="Helical" evidence="2">
    <location>
        <begin position="174"/>
        <end position="194"/>
    </location>
</feature>
<sequence>MEGYEKLAQLMGNSHTDGHFLIFQKFAHLSARNLLYLQAEIVTLEETLSEFAKEDAESEDPERQKSQHQMISNLPQPHKSDLKFLQSWLDRPSMGNCSLVGTDRRIYETNISGLGTLAPASGEVDPLTRLLLYSLPKLYHWGVVDPLHRLFESFDLESNIFLYRDSHFYHAAKIIGTLISSLIPIGSTVVLYFVKDMPTRLGIVCLFTAIFSIALSSVTSGTRVEIFAATAAFASVQVVFIGSTTSQ</sequence>
<reference evidence="4 5" key="1">
    <citation type="submission" date="2014-04" db="EMBL/GenBank/DDBJ databases">
        <authorList>
            <consortium name="DOE Joint Genome Institute"/>
            <person name="Kuo A."/>
            <person name="Martino E."/>
            <person name="Perotto S."/>
            <person name="Kohler A."/>
            <person name="Nagy L.G."/>
            <person name="Floudas D."/>
            <person name="Copeland A."/>
            <person name="Barry K.W."/>
            <person name="Cichocki N."/>
            <person name="Veneault-Fourrey C."/>
            <person name="LaButti K."/>
            <person name="Lindquist E.A."/>
            <person name="Lipzen A."/>
            <person name="Lundell T."/>
            <person name="Morin E."/>
            <person name="Murat C."/>
            <person name="Sun H."/>
            <person name="Tunlid A."/>
            <person name="Henrissat B."/>
            <person name="Grigoriev I.V."/>
            <person name="Hibbett D.S."/>
            <person name="Martin F."/>
            <person name="Nordberg H.P."/>
            <person name="Cantor M.N."/>
            <person name="Hua S.X."/>
        </authorList>
    </citation>
    <scope>NUCLEOTIDE SEQUENCE [LARGE SCALE GENOMIC DNA]</scope>
    <source>
        <strain evidence="4 5">Zn</strain>
    </source>
</reference>
<accession>A0A0C3D617</accession>
<feature type="transmembrane region" description="Helical" evidence="2">
    <location>
        <begin position="226"/>
        <end position="245"/>
    </location>
</feature>
<proteinExistence type="predicted"/>
<protein>
    <recommendedName>
        <fullName evidence="3">DUF6594 domain-containing protein</fullName>
    </recommendedName>
</protein>
<dbReference type="AlphaFoldDB" id="A0A0C3D617"/>
<dbReference type="Proteomes" id="UP000054321">
    <property type="component" value="Unassembled WGS sequence"/>
</dbReference>
<dbReference type="InterPro" id="IPR046529">
    <property type="entry name" value="DUF6594"/>
</dbReference>
<keyword evidence="2" id="KW-0472">Membrane</keyword>
<dbReference type="PANTHER" id="PTHR34502:SF5">
    <property type="entry name" value="DUF6594 DOMAIN-CONTAINING PROTEIN"/>
    <property type="match status" value="1"/>
</dbReference>
<keyword evidence="5" id="KW-1185">Reference proteome</keyword>
<dbReference type="InParanoid" id="A0A0C3D617"/>
<keyword evidence="2" id="KW-0812">Transmembrane</keyword>
<dbReference type="HOGENOM" id="CLU_051118_2_2_1"/>
<dbReference type="EMBL" id="KN832882">
    <property type="protein sequence ID" value="KIM97352.1"/>
    <property type="molecule type" value="Genomic_DNA"/>
</dbReference>
<dbReference type="OrthoDB" id="5342093at2759"/>